<name>A0A147KAJ6_9BACI</name>
<dbReference type="GO" id="GO:0016787">
    <property type="term" value="F:hydrolase activity"/>
    <property type="evidence" value="ECO:0007669"/>
    <property type="project" value="UniProtKB-UniRule"/>
</dbReference>
<reference evidence="4 5" key="1">
    <citation type="journal article" date="2016" name="Front. Microbiol.">
        <title>Microevolution Analysis of Bacillus coahuilensis Unveils Differences in Phosphorus Acquisition Strategies and Their Regulation.</title>
        <authorList>
            <person name="Gomez-Lunar Z."/>
            <person name="Hernandez-Gonzalez I."/>
            <person name="Rodriguez-Torres M.D."/>
            <person name="Souza V."/>
            <person name="Olmedo-Alvarez G."/>
        </authorList>
    </citation>
    <scope>NUCLEOTIDE SEQUENCE [LARGE SCALE GENOMIC DNA]</scope>
    <source>
        <strain evidence="5">p1.1.43</strain>
    </source>
</reference>
<evidence type="ECO:0000259" key="3">
    <source>
        <dbReference type="PROSITE" id="PS51635"/>
    </source>
</evidence>
<keyword evidence="1 2" id="KW-0443">Lipid metabolism</keyword>
<evidence type="ECO:0000313" key="4">
    <source>
        <dbReference type="EMBL" id="KUP07650.1"/>
    </source>
</evidence>
<proteinExistence type="predicted"/>
<dbReference type="OrthoDB" id="9770965at2"/>
<dbReference type="PATRIC" id="fig|1150625.3.peg.1120"/>
<dbReference type="Gene3D" id="3.40.1090.10">
    <property type="entry name" value="Cytosolic phospholipase A2 catalytic domain"/>
    <property type="match status" value="2"/>
</dbReference>
<dbReference type="InterPro" id="IPR002641">
    <property type="entry name" value="PNPLA_dom"/>
</dbReference>
<sequence length="309" mass="35584">MKLVDGVFEGGGVRGIAHVGAVQAIEDQGYSWNRLAGTSAGAIIAALLASGYNAKELRVIMKELDYVRFLKKNWINYVPFIGQGLNLLFHEGFYKNTFQEQWLTEKLAHKNVYSFNDLEECQLKIIVSDITNNRMTIFPDDLEWYGETEEFSVAKAVTMSCTIPIYFQPIIWKTKQFSSPNLMVDGGLLSNFPIWIFDSPHIPRWPTFGFHFKREETVSRYSSGIFSIVKSLLSTMLQAHDYRHLDEEALARTILIPTDSISSTDFGLTEGQKEWLYQAGYSSAYHFLEKWNFHDYITRFRNEFISSKK</sequence>
<evidence type="ECO:0000313" key="5">
    <source>
        <dbReference type="Proteomes" id="UP000074108"/>
    </source>
</evidence>
<dbReference type="InterPro" id="IPR052580">
    <property type="entry name" value="Lipid_Hydrolase"/>
</dbReference>
<dbReference type="STRING" id="1150625.Q75_05335"/>
<dbReference type="PANTHER" id="PTHR46394">
    <property type="entry name" value="ANNEXIN"/>
    <property type="match status" value="1"/>
</dbReference>
<dbReference type="SUPFAM" id="SSF52151">
    <property type="entry name" value="FabD/lysophospholipase-like"/>
    <property type="match status" value="1"/>
</dbReference>
<dbReference type="AlphaFoldDB" id="A0A147KAJ6"/>
<keyword evidence="2" id="KW-0378">Hydrolase</keyword>
<dbReference type="PROSITE" id="PS51635">
    <property type="entry name" value="PNPLA"/>
    <property type="match status" value="1"/>
</dbReference>
<feature type="domain" description="PNPLA" evidence="3">
    <location>
        <begin position="6"/>
        <end position="198"/>
    </location>
</feature>
<feature type="short sequence motif" description="GXSXG" evidence="2">
    <location>
        <begin position="37"/>
        <end position="41"/>
    </location>
</feature>
<organism evidence="4 5">
    <name type="scientific">Bacillus coahuilensis p1.1.43</name>
    <dbReference type="NCBI Taxonomy" id="1150625"/>
    <lineage>
        <taxon>Bacteria</taxon>
        <taxon>Bacillati</taxon>
        <taxon>Bacillota</taxon>
        <taxon>Bacilli</taxon>
        <taxon>Bacillales</taxon>
        <taxon>Bacillaceae</taxon>
        <taxon>Bacillus</taxon>
    </lineage>
</organism>
<feature type="active site" description="Nucleophile" evidence="2">
    <location>
        <position position="39"/>
    </location>
</feature>
<protein>
    <submittedName>
        <fullName evidence="4">Phospholipase</fullName>
    </submittedName>
</protein>
<keyword evidence="5" id="KW-1185">Reference proteome</keyword>
<dbReference type="Pfam" id="PF01734">
    <property type="entry name" value="Patatin"/>
    <property type="match status" value="1"/>
</dbReference>
<dbReference type="InterPro" id="IPR016035">
    <property type="entry name" value="Acyl_Trfase/lysoPLipase"/>
</dbReference>
<gene>
    <name evidence="4" type="ORF">Q75_05335</name>
</gene>
<evidence type="ECO:0000256" key="2">
    <source>
        <dbReference type="PROSITE-ProRule" id="PRU01161"/>
    </source>
</evidence>
<evidence type="ECO:0000256" key="1">
    <source>
        <dbReference type="ARBA" id="ARBA00023098"/>
    </source>
</evidence>
<keyword evidence="2" id="KW-0442">Lipid degradation</keyword>
<feature type="active site" description="Proton acceptor" evidence="2">
    <location>
        <position position="185"/>
    </location>
</feature>
<accession>A0A147KAJ6</accession>
<dbReference type="EMBL" id="LDYG01000021">
    <property type="protein sequence ID" value="KUP07650.1"/>
    <property type="molecule type" value="Genomic_DNA"/>
</dbReference>
<dbReference type="PANTHER" id="PTHR46394:SF1">
    <property type="entry name" value="PNPLA DOMAIN-CONTAINING PROTEIN"/>
    <property type="match status" value="1"/>
</dbReference>
<feature type="short sequence motif" description="GXGXXG" evidence="2">
    <location>
        <begin position="10"/>
        <end position="15"/>
    </location>
</feature>
<dbReference type="CDD" id="cd07207">
    <property type="entry name" value="Pat_ExoU_VipD_like"/>
    <property type="match status" value="1"/>
</dbReference>
<dbReference type="Proteomes" id="UP000074108">
    <property type="component" value="Unassembled WGS sequence"/>
</dbReference>
<comment type="caution">
    <text evidence="4">The sequence shown here is derived from an EMBL/GenBank/DDBJ whole genome shotgun (WGS) entry which is preliminary data.</text>
</comment>
<feature type="short sequence motif" description="DGA/G" evidence="2">
    <location>
        <begin position="185"/>
        <end position="187"/>
    </location>
</feature>
<dbReference type="RefSeq" id="WP_059350662.1">
    <property type="nucleotide sequence ID" value="NZ_LDYG01000021.1"/>
</dbReference>
<dbReference type="GO" id="GO:0016042">
    <property type="term" value="P:lipid catabolic process"/>
    <property type="evidence" value="ECO:0007669"/>
    <property type="project" value="UniProtKB-UniRule"/>
</dbReference>